<protein>
    <recommendedName>
        <fullName evidence="6 9">1-acyl-sn-glycerol-3-phosphate acyltransferase</fullName>
        <ecNumber evidence="5 9">2.3.1.51</ecNumber>
    </recommendedName>
</protein>
<dbReference type="InterPro" id="IPR036412">
    <property type="entry name" value="HAD-like_sf"/>
</dbReference>
<dbReference type="Pfam" id="PF12710">
    <property type="entry name" value="HAD"/>
    <property type="match status" value="1"/>
</dbReference>
<dbReference type="GO" id="GO:0003841">
    <property type="term" value="F:1-acylglycerol-3-phosphate O-acyltransferase activity"/>
    <property type="evidence" value="ECO:0007669"/>
    <property type="project" value="UniProtKB-UniRule"/>
</dbReference>
<evidence type="ECO:0000256" key="4">
    <source>
        <dbReference type="ARBA" id="ARBA00008655"/>
    </source>
</evidence>
<evidence type="ECO:0000256" key="9">
    <source>
        <dbReference type="RuleBase" id="RU361267"/>
    </source>
</evidence>
<dbReference type="Gene3D" id="1.20.1440.100">
    <property type="entry name" value="SG protein - dephosphorylation function"/>
    <property type="match status" value="1"/>
</dbReference>
<keyword evidence="7 9" id="KW-0808">Transferase</keyword>
<dbReference type="InterPro" id="IPR006385">
    <property type="entry name" value="HAD_hydro_SerB1"/>
</dbReference>
<keyword evidence="12" id="KW-1185">Reference proteome</keyword>
<dbReference type="PANTHER" id="PTHR10434">
    <property type="entry name" value="1-ACYL-SN-GLYCEROL-3-PHOSPHATE ACYLTRANSFERASE"/>
    <property type="match status" value="1"/>
</dbReference>
<dbReference type="InterPro" id="IPR004552">
    <property type="entry name" value="AGP_acyltrans"/>
</dbReference>
<proteinExistence type="inferred from homology"/>
<comment type="pathway">
    <text evidence="3">Lipid metabolism.</text>
</comment>
<dbReference type="InterPro" id="IPR002123">
    <property type="entry name" value="Plipid/glycerol_acylTrfase"/>
</dbReference>
<comment type="domain">
    <text evidence="9">The HXXXXD motif is essential for acyltransferase activity and may constitute the binding site for the phosphate moiety of the glycerol-3-phosphate.</text>
</comment>
<comment type="similarity">
    <text evidence="4 9">Belongs to the 1-acyl-sn-glycerol-3-phosphate acyltransferase family.</text>
</comment>
<comment type="pathway">
    <text evidence="2">Phospholipid metabolism; CDP-diacylglycerol biosynthesis; CDP-diacylglycerol from sn-glycerol 3-phosphate: step 2/3.</text>
</comment>
<dbReference type="RefSeq" id="WP_166261001.1">
    <property type="nucleotide sequence ID" value="NZ_JAAMOW010000010.1"/>
</dbReference>
<evidence type="ECO:0000256" key="2">
    <source>
        <dbReference type="ARBA" id="ARBA00004728"/>
    </source>
</evidence>
<dbReference type="SUPFAM" id="SSF56784">
    <property type="entry name" value="HAD-like"/>
    <property type="match status" value="1"/>
</dbReference>
<dbReference type="EC" id="2.3.1.51" evidence="5 9"/>
<keyword evidence="8 9" id="KW-0012">Acyltransferase</keyword>
<dbReference type="CDD" id="cd07989">
    <property type="entry name" value="LPLAT_AGPAT-like"/>
    <property type="match status" value="1"/>
</dbReference>
<dbReference type="Proteomes" id="UP000472676">
    <property type="component" value="Unassembled WGS sequence"/>
</dbReference>
<evidence type="ECO:0000256" key="5">
    <source>
        <dbReference type="ARBA" id="ARBA00013211"/>
    </source>
</evidence>
<dbReference type="SMART" id="SM00563">
    <property type="entry name" value="PlsC"/>
    <property type="match status" value="1"/>
</dbReference>
<dbReference type="PANTHER" id="PTHR10434:SF66">
    <property type="entry name" value="PHOSPHOLIPID_GLYCEROL ACYLTRANSFERASE DOMAIN-CONTAINING PROTEIN"/>
    <property type="match status" value="1"/>
</dbReference>
<dbReference type="CDD" id="cd02612">
    <property type="entry name" value="HAD_PGPPase"/>
    <property type="match status" value="1"/>
</dbReference>
<dbReference type="UniPathway" id="UPA00557">
    <property type="reaction ID" value="UER00613"/>
</dbReference>
<evidence type="ECO:0000259" key="10">
    <source>
        <dbReference type="SMART" id="SM00563"/>
    </source>
</evidence>
<accession>A0A6M2BWA6</accession>
<keyword evidence="9" id="KW-0444">Lipid biosynthesis</keyword>
<dbReference type="EMBL" id="JAAMOW010000010">
    <property type="protein sequence ID" value="NGY06778.1"/>
    <property type="molecule type" value="Genomic_DNA"/>
</dbReference>
<keyword evidence="9" id="KW-0443">Lipid metabolism</keyword>
<evidence type="ECO:0000256" key="7">
    <source>
        <dbReference type="ARBA" id="ARBA00022679"/>
    </source>
</evidence>
<sequence>MNRELRQALAKIEDAPRGKAIAAFFDFDGTLIDGYSAAAYFTSRLRSGEMGARELFDTLRLARRGPLTDAEFADLIGKGVRDWAGESEDEMRALWQRLFVEKIGSLMFPEAWHLVRAHQRCGHTVVIASSATPYQIEPLAREYDIAHVLATRPRVRNGRLTGSIVGAPLWGDGKAAAVRSFAEKHDIALDQSFAYANGDEDRAFLGVTGRPAAINPKPLLLRHAQDQHWPVLHFDPRRRAPPRAVARTVGAYGAMGLTFLAGLGLARFTGNQRRAVDFIAATSSDAALAILGIDVEVRGEEHLWAHRPCVFIVNHQSKFDMYLMMYLVRRGFTGVAKAEAANTPGFKTFLKMADMAFVERGHSNQAIEALSQAVERLQRGLCVAIAPEGTRSYSPRIGAFKKGAFHMAHQARVPVVPVVFRNTGEVMGRNDQMMRAGTVQVAVLPPVQVVHWKVKDFGANVEAVRQDMIATLENWPT</sequence>
<dbReference type="NCBIfam" id="TIGR01488">
    <property type="entry name" value="HAD-SF-IB"/>
    <property type="match status" value="1"/>
</dbReference>
<organism evidence="11 12">
    <name type="scientific">Solimonas terrae</name>
    <dbReference type="NCBI Taxonomy" id="1396819"/>
    <lineage>
        <taxon>Bacteria</taxon>
        <taxon>Pseudomonadati</taxon>
        <taxon>Pseudomonadota</taxon>
        <taxon>Gammaproteobacteria</taxon>
        <taxon>Nevskiales</taxon>
        <taxon>Nevskiaceae</taxon>
        <taxon>Solimonas</taxon>
    </lineage>
</organism>
<dbReference type="GO" id="GO:0006654">
    <property type="term" value="P:phosphatidic acid biosynthetic process"/>
    <property type="evidence" value="ECO:0007669"/>
    <property type="project" value="TreeGrafter"/>
</dbReference>
<evidence type="ECO:0000256" key="8">
    <source>
        <dbReference type="ARBA" id="ARBA00023315"/>
    </source>
</evidence>
<name>A0A6M2BWA6_9GAMM</name>
<keyword evidence="9" id="KW-0594">Phospholipid biosynthesis</keyword>
<dbReference type="AlphaFoldDB" id="A0A6M2BWA6"/>
<dbReference type="Pfam" id="PF01553">
    <property type="entry name" value="Acyltransferase"/>
    <property type="match status" value="1"/>
</dbReference>
<reference evidence="11 12" key="1">
    <citation type="journal article" date="2014" name="Int. J. Syst. Evol. Microbiol.">
        <title>Solimonas terrae sp. nov., isolated from soil.</title>
        <authorList>
            <person name="Kim S.J."/>
            <person name="Moon J.Y."/>
            <person name="Weon H.Y."/>
            <person name="Ahn J.H."/>
            <person name="Chen W.M."/>
            <person name="Kwon S.W."/>
        </authorList>
    </citation>
    <scope>NUCLEOTIDE SEQUENCE [LARGE SCALE GENOMIC DNA]</scope>
    <source>
        <strain evidence="11 12">KIS83-12</strain>
    </source>
</reference>
<dbReference type="GO" id="GO:0016024">
    <property type="term" value="P:CDP-diacylglycerol biosynthetic process"/>
    <property type="evidence" value="ECO:0007669"/>
    <property type="project" value="UniProtKB-UniPathway"/>
</dbReference>
<dbReference type="NCBIfam" id="TIGR00530">
    <property type="entry name" value="AGP_acyltrn"/>
    <property type="match status" value="1"/>
</dbReference>
<evidence type="ECO:0000313" key="12">
    <source>
        <dbReference type="Proteomes" id="UP000472676"/>
    </source>
</evidence>
<evidence type="ECO:0000256" key="1">
    <source>
        <dbReference type="ARBA" id="ARBA00001141"/>
    </source>
</evidence>
<keyword evidence="9" id="KW-1208">Phospholipid metabolism</keyword>
<keyword evidence="11" id="KW-0378">Hydrolase</keyword>
<gene>
    <name evidence="11" type="ORF">G7Y85_18545</name>
</gene>
<comment type="catalytic activity">
    <reaction evidence="1 9">
        <text>a 1-acyl-sn-glycero-3-phosphate + an acyl-CoA = a 1,2-diacyl-sn-glycero-3-phosphate + CoA</text>
        <dbReference type="Rhea" id="RHEA:19709"/>
        <dbReference type="ChEBI" id="CHEBI:57287"/>
        <dbReference type="ChEBI" id="CHEBI:57970"/>
        <dbReference type="ChEBI" id="CHEBI:58342"/>
        <dbReference type="ChEBI" id="CHEBI:58608"/>
        <dbReference type="EC" id="2.3.1.51"/>
    </reaction>
</comment>
<dbReference type="GO" id="GO:0016020">
    <property type="term" value="C:membrane"/>
    <property type="evidence" value="ECO:0007669"/>
    <property type="project" value="InterPro"/>
</dbReference>
<feature type="domain" description="Phospholipid/glycerol acyltransferase" evidence="10">
    <location>
        <begin position="309"/>
        <end position="423"/>
    </location>
</feature>
<evidence type="ECO:0000313" key="11">
    <source>
        <dbReference type="EMBL" id="NGY06778.1"/>
    </source>
</evidence>
<evidence type="ECO:0000256" key="3">
    <source>
        <dbReference type="ARBA" id="ARBA00005189"/>
    </source>
</evidence>
<comment type="caution">
    <text evidence="11">The sequence shown here is derived from an EMBL/GenBank/DDBJ whole genome shotgun (WGS) entry which is preliminary data.</text>
</comment>
<dbReference type="SUPFAM" id="SSF69593">
    <property type="entry name" value="Glycerol-3-phosphate (1)-acyltransferase"/>
    <property type="match status" value="1"/>
</dbReference>
<dbReference type="GO" id="GO:0016787">
    <property type="term" value="F:hydrolase activity"/>
    <property type="evidence" value="ECO:0007669"/>
    <property type="project" value="UniProtKB-KW"/>
</dbReference>
<dbReference type="NCBIfam" id="TIGR01490">
    <property type="entry name" value="HAD-SF-IB-hyp1"/>
    <property type="match status" value="1"/>
</dbReference>
<dbReference type="Gene3D" id="3.40.50.1000">
    <property type="entry name" value="HAD superfamily/HAD-like"/>
    <property type="match status" value="1"/>
</dbReference>
<evidence type="ECO:0000256" key="6">
    <source>
        <dbReference type="ARBA" id="ARBA00016139"/>
    </source>
</evidence>
<dbReference type="InterPro" id="IPR023214">
    <property type="entry name" value="HAD_sf"/>
</dbReference>